<evidence type="ECO:0000259" key="8">
    <source>
        <dbReference type="PROSITE" id="PS50928"/>
    </source>
</evidence>
<feature type="transmembrane region" description="Helical" evidence="7">
    <location>
        <begin position="180"/>
        <end position="202"/>
    </location>
</feature>
<accession>A0A2T5RMW7</accession>
<dbReference type="Gene3D" id="1.10.3720.10">
    <property type="entry name" value="MetI-like"/>
    <property type="match status" value="1"/>
</dbReference>
<name>A0A2T5RMW7_9FIRM</name>
<evidence type="ECO:0000256" key="4">
    <source>
        <dbReference type="ARBA" id="ARBA00022692"/>
    </source>
</evidence>
<dbReference type="GO" id="GO:0005886">
    <property type="term" value="C:plasma membrane"/>
    <property type="evidence" value="ECO:0007669"/>
    <property type="project" value="UniProtKB-SubCell"/>
</dbReference>
<comment type="caution">
    <text evidence="9">The sequence shown here is derived from an EMBL/GenBank/DDBJ whole genome shotgun (WGS) entry which is preliminary data.</text>
</comment>
<dbReference type="PROSITE" id="PS50928">
    <property type="entry name" value="ABC_TM1"/>
    <property type="match status" value="1"/>
</dbReference>
<proteinExistence type="predicted"/>
<feature type="domain" description="ABC transmembrane type-1" evidence="8">
    <location>
        <begin position="73"/>
        <end position="274"/>
    </location>
</feature>
<reference evidence="9 10" key="1">
    <citation type="submission" date="2018-04" db="EMBL/GenBank/DDBJ databases">
        <title>Subsurface microbial communities from deep shales in Ohio and West Virginia, USA.</title>
        <authorList>
            <person name="Wrighton K."/>
        </authorList>
    </citation>
    <scope>NUCLEOTIDE SEQUENCE [LARGE SCALE GENOMIC DNA]</scope>
    <source>
        <strain evidence="9 10">WC1</strain>
    </source>
</reference>
<feature type="transmembrane region" description="Helical" evidence="7">
    <location>
        <begin position="77"/>
        <end position="98"/>
    </location>
</feature>
<sequence length="289" mass="32866">MMTKRKFTVVDIIILILLTIFGLAVLYPFYNAILVSLVPQHVYAESPFMLWPDEITLDAYKQVFNDQTLINGMKTTVIVTFLGTVYNMLITILTSYALTKDIPGRKFINYLILFTMFFSGGLIPYYLLIKNLGLINNILVMVLPMGFNIMYMIVLRSFFNDIPDALEESAKIDGANDFIILFKIILPLSLPILATLSLYYGVNRWNEWYHGMLFITSPDIMPLQLVLRNIVQDASKFLQGNTAAMANVETFSEGIQMASVVTTMFPIMMLYPFLQRYFLSGLTLGAVKS</sequence>
<comment type="subcellular location">
    <subcellularLocation>
        <location evidence="1">Cell membrane</location>
        <topology evidence="1">Multi-pass membrane protein</topology>
    </subcellularLocation>
</comment>
<feature type="transmembrane region" description="Helical" evidence="7">
    <location>
        <begin position="255"/>
        <end position="274"/>
    </location>
</feature>
<keyword evidence="5 7" id="KW-1133">Transmembrane helix</keyword>
<keyword evidence="4 7" id="KW-0812">Transmembrane</keyword>
<keyword evidence="6 7" id="KW-0472">Membrane</keyword>
<gene>
    <name evidence="9" type="ORF">C8C76_10614</name>
</gene>
<organism evidence="9 10">
    <name type="scientific">Halanaerobium saccharolyticum</name>
    <dbReference type="NCBI Taxonomy" id="43595"/>
    <lineage>
        <taxon>Bacteria</taxon>
        <taxon>Bacillati</taxon>
        <taxon>Bacillota</taxon>
        <taxon>Clostridia</taxon>
        <taxon>Halanaerobiales</taxon>
        <taxon>Halanaerobiaceae</taxon>
        <taxon>Halanaerobium</taxon>
    </lineage>
</organism>
<dbReference type="InterPro" id="IPR000515">
    <property type="entry name" value="MetI-like"/>
</dbReference>
<protein>
    <submittedName>
        <fullName evidence="9">Carbohydrate ABC transporter membrane protein 2 (CUT1 family)</fullName>
    </submittedName>
</protein>
<dbReference type="CDD" id="cd06261">
    <property type="entry name" value="TM_PBP2"/>
    <property type="match status" value="1"/>
</dbReference>
<feature type="transmembrane region" description="Helical" evidence="7">
    <location>
        <begin position="110"/>
        <end position="128"/>
    </location>
</feature>
<keyword evidence="3" id="KW-1003">Cell membrane</keyword>
<dbReference type="EMBL" id="QAXS01000006">
    <property type="protein sequence ID" value="PTW00859.1"/>
    <property type="molecule type" value="Genomic_DNA"/>
</dbReference>
<evidence type="ECO:0000256" key="6">
    <source>
        <dbReference type="ARBA" id="ARBA00023136"/>
    </source>
</evidence>
<dbReference type="PANTHER" id="PTHR43744">
    <property type="entry name" value="ABC TRANSPORTER PERMEASE PROTEIN MG189-RELATED-RELATED"/>
    <property type="match status" value="1"/>
</dbReference>
<dbReference type="AlphaFoldDB" id="A0A2T5RMW7"/>
<dbReference type="SUPFAM" id="SSF161098">
    <property type="entry name" value="MetI-like"/>
    <property type="match status" value="1"/>
</dbReference>
<keyword evidence="2" id="KW-0813">Transport</keyword>
<evidence type="ECO:0000256" key="3">
    <source>
        <dbReference type="ARBA" id="ARBA00022475"/>
    </source>
</evidence>
<evidence type="ECO:0000313" key="10">
    <source>
        <dbReference type="Proteomes" id="UP000244089"/>
    </source>
</evidence>
<dbReference type="GO" id="GO:0055085">
    <property type="term" value="P:transmembrane transport"/>
    <property type="evidence" value="ECO:0007669"/>
    <property type="project" value="InterPro"/>
</dbReference>
<evidence type="ECO:0000256" key="2">
    <source>
        <dbReference type="ARBA" id="ARBA00022448"/>
    </source>
</evidence>
<dbReference type="InterPro" id="IPR035906">
    <property type="entry name" value="MetI-like_sf"/>
</dbReference>
<evidence type="ECO:0000256" key="7">
    <source>
        <dbReference type="SAM" id="Phobius"/>
    </source>
</evidence>
<dbReference type="PANTHER" id="PTHR43744:SF9">
    <property type="entry name" value="POLYGALACTURONAN_RHAMNOGALACTURONAN TRANSPORT SYSTEM PERMEASE PROTEIN YTCP"/>
    <property type="match status" value="1"/>
</dbReference>
<feature type="transmembrane region" description="Helical" evidence="7">
    <location>
        <begin position="134"/>
        <end position="159"/>
    </location>
</feature>
<evidence type="ECO:0000256" key="1">
    <source>
        <dbReference type="ARBA" id="ARBA00004651"/>
    </source>
</evidence>
<feature type="transmembrane region" description="Helical" evidence="7">
    <location>
        <begin position="12"/>
        <end position="30"/>
    </location>
</feature>
<evidence type="ECO:0000256" key="5">
    <source>
        <dbReference type="ARBA" id="ARBA00022989"/>
    </source>
</evidence>
<evidence type="ECO:0000313" key="9">
    <source>
        <dbReference type="EMBL" id="PTW00859.1"/>
    </source>
</evidence>
<dbReference type="Proteomes" id="UP000244089">
    <property type="component" value="Unassembled WGS sequence"/>
</dbReference>
<dbReference type="OrthoDB" id="157184at2"/>